<evidence type="ECO:0000313" key="3">
    <source>
        <dbReference type="Proteomes" id="UP001528850"/>
    </source>
</evidence>
<name>A0ABT6B5L7_9GAMM</name>
<dbReference type="EMBL" id="JARJJS010000001">
    <property type="protein sequence ID" value="MDF4023423.1"/>
    <property type="molecule type" value="Genomic_DNA"/>
</dbReference>
<proteinExistence type="predicted"/>
<gene>
    <name evidence="2" type="ORF">P3W24_00345</name>
</gene>
<dbReference type="RefSeq" id="WP_320551129.1">
    <property type="nucleotide sequence ID" value="NZ_JAQLOK010000002.1"/>
</dbReference>
<dbReference type="Proteomes" id="UP001528850">
    <property type="component" value="Unassembled WGS sequence"/>
</dbReference>
<accession>A0ABT6B5L7</accession>
<organism evidence="2 3">
    <name type="scientific">Luteibacter sahnii</name>
    <dbReference type="NCBI Taxonomy" id="3021977"/>
    <lineage>
        <taxon>Bacteria</taxon>
        <taxon>Pseudomonadati</taxon>
        <taxon>Pseudomonadota</taxon>
        <taxon>Gammaproteobacteria</taxon>
        <taxon>Lysobacterales</taxon>
        <taxon>Rhodanobacteraceae</taxon>
        <taxon>Luteibacter</taxon>
    </lineage>
</organism>
<comment type="caution">
    <text evidence="2">The sequence shown here is derived from an EMBL/GenBank/DDBJ whole genome shotgun (WGS) entry which is preliminary data.</text>
</comment>
<keyword evidence="3" id="KW-1185">Reference proteome</keyword>
<evidence type="ECO:0000313" key="2">
    <source>
        <dbReference type="EMBL" id="MDF4023423.1"/>
    </source>
</evidence>
<feature type="region of interest" description="Disordered" evidence="1">
    <location>
        <begin position="106"/>
        <end position="126"/>
    </location>
</feature>
<sequence>MTQIDVTLTIDETLPGFGNDRQRKYNYVFNPDLVHVQHRDTRIVYRLARNDRKRFRMSDIYTSDAADQFSAPEVIDDGDAIAITHKNKVKRLTQLLVMVKVDDCSDTGGGDTLGLDPQVTNDPPPG</sequence>
<protein>
    <submittedName>
        <fullName evidence="2">Uncharacterized protein</fullName>
    </submittedName>
</protein>
<evidence type="ECO:0000256" key="1">
    <source>
        <dbReference type="SAM" id="MobiDB-lite"/>
    </source>
</evidence>
<reference evidence="2 3" key="1">
    <citation type="journal article" date="2024" name="Curr. Microbiol.">
        <title>Luteibacter sahnii sp. nov., A Novel Yellow-Colored Xanthomonadin Pigment Producing Probiotic Bacterium from Healthy Rice Seed Microbiome.</title>
        <authorList>
            <person name="Jaiswal G."/>
            <person name="Rana R."/>
            <person name="Nayak P.K."/>
            <person name="Chouhan R."/>
            <person name="Gandhi S.G."/>
            <person name="Patel H.K."/>
            <person name="Patil P.B."/>
        </authorList>
    </citation>
    <scope>NUCLEOTIDE SEQUENCE [LARGE SCALE GENOMIC DNA]</scope>
    <source>
        <strain evidence="2 3">PPL201</strain>
    </source>
</reference>